<feature type="transmembrane region" description="Helical" evidence="1">
    <location>
        <begin position="12"/>
        <end position="30"/>
    </location>
</feature>
<evidence type="ECO:0000313" key="2">
    <source>
        <dbReference type="EMBL" id="GAM74685.1"/>
    </source>
</evidence>
<name>A0A0B8Q4Z6_9VIBR</name>
<keyword evidence="1" id="KW-1133">Transmembrane helix</keyword>
<organism evidence="2 3">
    <name type="scientific">Vibrio ishigakensis</name>
    <dbReference type="NCBI Taxonomy" id="1481914"/>
    <lineage>
        <taxon>Bacteria</taxon>
        <taxon>Pseudomonadati</taxon>
        <taxon>Pseudomonadota</taxon>
        <taxon>Gammaproteobacteria</taxon>
        <taxon>Vibrionales</taxon>
        <taxon>Vibrionaceae</taxon>
        <taxon>Vibrio</taxon>
    </lineage>
</organism>
<accession>A0A0B8Q4Z6</accession>
<proteinExistence type="predicted"/>
<dbReference type="Proteomes" id="UP000031666">
    <property type="component" value="Unassembled WGS sequence"/>
</dbReference>
<protein>
    <submittedName>
        <fullName evidence="2">Uncharacterized protein</fullName>
    </submittedName>
</protein>
<dbReference type="EMBL" id="BBSC01000003">
    <property type="protein sequence ID" value="GAM74685.1"/>
    <property type="molecule type" value="Genomic_DNA"/>
</dbReference>
<sequence length="44" mass="4853">MKKHFALIDKPTFFGALFLLLSVVIPLVLFPQQGLIGSQSARPL</sequence>
<reference evidence="2 3" key="1">
    <citation type="submission" date="2015-01" db="EMBL/GenBank/DDBJ databases">
        <title>Vibrio sp. C94 JCM 19241 whole genome shotgun sequence.</title>
        <authorList>
            <person name="Sawabe T."/>
            <person name="Meirelles P."/>
            <person name="Feng G."/>
            <person name="Sayaka M."/>
            <person name="Hattori M."/>
            <person name="Ohkuma M."/>
        </authorList>
    </citation>
    <scope>NUCLEOTIDE SEQUENCE [LARGE SCALE GENOMIC DNA]</scope>
    <source>
        <strain evidence="3">JCM 19241</strain>
    </source>
</reference>
<gene>
    <name evidence="2" type="ORF">JCM19241_1028</name>
</gene>
<evidence type="ECO:0000256" key="1">
    <source>
        <dbReference type="SAM" id="Phobius"/>
    </source>
</evidence>
<reference evidence="2 3" key="2">
    <citation type="submission" date="2015-01" db="EMBL/GenBank/DDBJ databases">
        <authorList>
            <consortium name="NBRP consortium"/>
            <person name="Sawabe T."/>
            <person name="Meirelles P."/>
            <person name="Feng G."/>
            <person name="Sayaka M."/>
            <person name="Hattori M."/>
            <person name="Ohkuma M."/>
        </authorList>
    </citation>
    <scope>NUCLEOTIDE SEQUENCE [LARGE SCALE GENOMIC DNA]</scope>
    <source>
        <strain evidence="3">JCM 19241</strain>
    </source>
</reference>
<comment type="caution">
    <text evidence="2">The sequence shown here is derived from an EMBL/GenBank/DDBJ whole genome shotgun (WGS) entry which is preliminary data.</text>
</comment>
<dbReference type="STRING" id="1481914.JCM19241_1028"/>
<keyword evidence="1" id="KW-0472">Membrane</keyword>
<dbReference type="AlphaFoldDB" id="A0A0B8Q4Z6"/>
<keyword evidence="1" id="KW-0812">Transmembrane</keyword>
<evidence type="ECO:0000313" key="3">
    <source>
        <dbReference type="Proteomes" id="UP000031666"/>
    </source>
</evidence>